<dbReference type="KEGG" id="psti:SOO65_12865"/>
<accession>A0AAX4HK34</accession>
<keyword evidence="3" id="KW-1185">Reference proteome</keyword>
<evidence type="ECO:0000313" key="2">
    <source>
        <dbReference type="EMBL" id="WPU63581.1"/>
    </source>
</evidence>
<dbReference type="AlphaFoldDB" id="A0AAX4HK34"/>
<dbReference type="PANTHER" id="PTHR34846:SF10">
    <property type="entry name" value="CYTOPLASMIC PROTEIN"/>
    <property type="match status" value="1"/>
</dbReference>
<protein>
    <submittedName>
        <fullName evidence="2">Carboxymuconolactone decarboxylase family protein</fullName>
    </submittedName>
</protein>
<dbReference type="InterPro" id="IPR004675">
    <property type="entry name" value="AhpD_core"/>
</dbReference>
<dbReference type="GO" id="GO:0051920">
    <property type="term" value="F:peroxiredoxin activity"/>
    <property type="evidence" value="ECO:0007669"/>
    <property type="project" value="InterPro"/>
</dbReference>
<dbReference type="PANTHER" id="PTHR34846">
    <property type="entry name" value="4-CARBOXYMUCONOLACTONE DECARBOXYLASE FAMILY PROTEIN (AFU_ORTHOLOGUE AFUA_6G11590)"/>
    <property type="match status" value="1"/>
</dbReference>
<sequence>MNARLNHFETVPGLMKELFDLSIASYKSSIDHTIKNLVEIRASQINGCAFCLDIHVKQGKIAGEKEIRMFHVPIWRDSHLFTAKEKAALELTEALTQLGKHGVTDEVYATVKEHFSDSEISELTFAIGLINLWNRIQILAQAEIGSRDAAQGLEKAGYSL</sequence>
<evidence type="ECO:0000259" key="1">
    <source>
        <dbReference type="Pfam" id="PF02627"/>
    </source>
</evidence>
<dbReference type="RefSeq" id="WP_321390538.1">
    <property type="nucleotide sequence ID" value="NZ_CP139487.1"/>
</dbReference>
<dbReference type="InterPro" id="IPR003779">
    <property type="entry name" value="CMD-like"/>
</dbReference>
<dbReference type="Proteomes" id="UP001324634">
    <property type="component" value="Chromosome"/>
</dbReference>
<dbReference type="InterPro" id="IPR029032">
    <property type="entry name" value="AhpD-like"/>
</dbReference>
<dbReference type="SUPFAM" id="SSF69118">
    <property type="entry name" value="AhpD-like"/>
    <property type="match status" value="1"/>
</dbReference>
<proteinExistence type="predicted"/>
<dbReference type="Gene3D" id="1.20.1290.10">
    <property type="entry name" value="AhpD-like"/>
    <property type="match status" value="1"/>
</dbReference>
<dbReference type="Pfam" id="PF02627">
    <property type="entry name" value="CMD"/>
    <property type="match status" value="1"/>
</dbReference>
<reference evidence="2 3" key="1">
    <citation type="submission" date="2023-11" db="EMBL/GenBank/DDBJ databases">
        <title>Peredibacter starrii A3.12.</title>
        <authorList>
            <person name="Mitchell R.J."/>
        </authorList>
    </citation>
    <scope>NUCLEOTIDE SEQUENCE [LARGE SCALE GENOMIC DNA]</scope>
    <source>
        <strain evidence="2 3">A3.12</strain>
    </source>
</reference>
<organism evidence="2 3">
    <name type="scientific">Peredibacter starrii</name>
    <dbReference type="NCBI Taxonomy" id="28202"/>
    <lineage>
        <taxon>Bacteria</taxon>
        <taxon>Pseudomonadati</taxon>
        <taxon>Bdellovibrionota</taxon>
        <taxon>Bacteriovoracia</taxon>
        <taxon>Bacteriovoracales</taxon>
        <taxon>Bacteriovoracaceae</taxon>
        <taxon>Peredibacter</taxon>
    </lineage>
</organism>
<dbReference type="NCBIfam" id="TIGR00778">
    <property type="entry name" value="ahpD_dom"/>
    <property type="match status" value="1"/>
</dbReference>
<name>A0AAX4HK34_9BACT</name>
<dbReference type="EMBL" id="CP139487">
    <property type="protein sequence ID" value="WPU63581.1"/>
    <property type="molecule type" value="Genomic_DNA"/>
</dbReference>
<evidence type="ECO:0000313" key="3">
    <source>
        <dbReference type="Proteomes" id="UP001324634"/>
    </source>
</evidence>
<feature type="domain" description="Carboxymuconolactone decarboxylase-like" evidence="1">
    <location>
        <begin position="24"/>
        <end position="93"/>
    </location>
</feature>
<gene>
    <name evidence="2" type="ORF">SOO65_12865</name>
</gene>